<gene>
    <name evidence="1" type="ORF">HAND00432_LOCUS15945</name>
</gene>
<protein>
    <submittedName>
        <fullName evidence="1">Uncharacterized protein</fullName>
    </submittedName>
</protein>
<reference evidence="1" key="1">
    <citation type="submission" date="2021-01" db="EMBL/GenBank/DDBJ databases">
        <authorList>
            <person name="Corre E."/>
            <person name="Pelletier E."/>
            <person name="Niang G."/>
            <person name="Scheremetjew M."/>
            <person name="Finn R."/>
            <person name="Kale V."/>
            <person name="Holt S."/>
            <person name="Cochrane G."/>
            <person name="Meng A."/>
            <person name="Brown T."/>
            <person name="Cohen L."/>
        </authorList>
    </citation>
    <scope>NUCLEOTIDE SEQUENCE</scope>
    <source>
        <strain evidence="1">CCMP644</strain>
    </source>
</reference>
<dbReference type="EMBL" id="HBFX01026215">
    <property type="protein sequence ID" value="CAD8962964.1"/>
    <property type="molecule type" value="Transcribed_RNA"/>
</dbReference>
<accession>A0A7S1H421</accession>
<evidence type="ECO:0000313" key="1">
    <source>
        <dbReference type="EMBL" id="CAD8962964.1"/>
    </source>
</evidence>
<organism evidence="1">
    <name type="scientific">Hemiselmis andersenii</name>
    <name type="common">Cryptophyte alga</name>
    <dbReference type="NCBI Taxonomy" id="464988"/>
    <lineage>
        <taxon>Eukaryota</taxon>
        <taxon>Cryptophyceae</taxon>
        <taxon>Cryptomonadales</taxon>
        <taxon>Hemiselmidaceae</taxon>
        <taxon>Hemiselmis</taxon>
    </lineage>
</organism>
<name>A0A7S1H421_HEMAN</name>
<dbReference type="AlphaFoldDB" id="A0A7S1H421"/>
<proteinExistence type="predicted"/>
<sequence>MRQLESECCGLQGTPGEQVGKKLQSLYKTLSEEIHHPDWGTLLPDGLYAGGVSRIVDAALGIWIVKAQRLGIIDFPVRLVGSDNQPGCEIRDGQVKVVLDTIT</sequence>